<dbReference type="InterPro" id="IPR028351">
    <property type="entry name" value="CyaE"/>
</dbReference>
<dbReference type="OrthoDB" id="9772436at2"/>
<dbReference type="GO" id="GO:1990281">
    <property type="term" value="C:efflux pump complex"/>
    <property type="evidence" value="ECO:0007669"/>
    <property type="project" value="TreeGrafter"/>
</dbReference>
<proteinExistence type="inferred from homology"/>
<feature type="coiled-coil region" evidence="8">
    <location>
        <begin position="143"/>
        <end position="208"/>
    </location>
</feature>
<reference evidence="11" key="1">
    <citation type="submission" date="2016-01" db="EMBL/GenBank/DDBJ databases">
        <title>Draft genome sequence of Thermodesulfovibrio aggregans strain TGE-P1.</title>
        <authorList>
            <person name="Sekiguchi Y."/>
            <person name="Ohashi A."/>
            <person name="Matsuura N."/>
            <person name="Tourlousse M.D."/>
        </authorList>
    </citation>
    <scope>NUCLEOTIDE SEQUENCE [LARGE SCALE GENOMIC DNA]</scope>
    <source>
        <strain evidence="11">TGE-P1</strain>
    </source>
</reference>
<sequence length="419" mass="48156">MILRVLLISLFLFFSLQSSAFSLEPVYSLQDCINIALKKNPEILASKATVNKSFFKIGEARSGYFPQIDLSLGYQRSYLENKIGEEYSKQYSAQMSLSQTLFDFGKTSKQVEIQQQFYKATEWQDRDTVLQTIYSVKESYYSMLKAKKQKETAQEVLKQAQRHLDLAKGFYEVGLKPKIEVTKAEVELSNAKLNLITAEKQLSQALLNLKVAMGAVDMPDFDIKDEDYAVRKLNENEAIQIAIERNPQLQAIKFNKQASISTKELVKKEYFPTFTGSASYGYLNEDFPLDKRWTVFFQMSLPLFSGWSTTYRLKQAESDIVYYSSKEDSLRQQITSQIKNLFVQLKEASQKIETLKIALKQAKENLDLAMGRYEVGIGSSIEVVDAIVLFEQTNTQYWQAIYDYNVTYAQIQKTVGWVE</sequence>
<accession>A0A0U9HP11</accession>
<dbReference type="SUPFAM" id="SSF56954">
    <property type="entry name" value="Outer membrane efflux proteins (OEP)"/>
    <property type="match status" value="1"/>
</dbReference>
<dbReference type="GO" id="GO:0015288">
    <property type="term" value="F:porin activity"/>
    <property type="evidence" value="ECO:0007669"/>
    <property type="project" value="TreeGrafter"/>
</dbReference>
<evidence type="ECO:0000256" key="2">
    <source>
        <dbReference type="ARBA" id="ARBA00007613"/>
    </source>
</evidence>
<dbReference type="AlphaFoldDB" id="A0A0U9HP11"/>
<dbReference type="PANTHER" id="PTHR30026:SF20">
    <property type="entry name" value="OUTER MEMBRANE PROTEIN TOLC"/>
    <property type="match status" value="1"/>
</dbReference>
<evidence type="ECO:0000256" key="5">
    <source>
        <dbReference type="ARBA" id="ARBA00022692"/>
    </source>
</evidence>
<keyword evidence="5" id="KW-0812">Transmembrane</keyword>
<feature type="signal peptide" evidence="9">
    <location>
        <begin position="1"/>
        <end position="20"/>
    </location>
</feature>
<comment type="subcellular location">
    <subcellularLocation>
        <location evidence="1">Cell outer membrane</location>
    </subcellularLocation>
</comment>
<dbReference type="Gene3D" id="1.20.1600.10">
    <property type="entry name" value="Outer membrane efflux proteins (OEP)"/>
    <property type="match status" value="1"/>
</dbReference>
<feature type="coiled-coil region" evidence="8">
    <location>
        <begin position="331"/>
        <end position="372"/>
    </location>
</feature>
<keyword evidence="6" id="KW-0472">Membrane</keyword>
<organism evidence="10 11">
    <name type="scientific">Thermodesulfovibrio aggregans</name>
    <dbReference type="NCBI Taxonomy" id="86166"/>
    <lineage>
        <taxon>Bacteria</taxon>
        <taxon>Pseudomonadati</taxon>
        <taxon>Nitrospirota</taxon>
        <taxon>Thermodesulfovibrionia</taxon>
        <taxon>Thermodesulfovibrionales</taxon>
        <taxon>Thermodesulfovibrionaceae</taxon>
        <taxon>Thermodesulfovibrio</taxon>
    </lineage>
</organism>
<dbReference type="RefSeq" id="WP_059176031.1">
    <property type="nucleotide sequence ID" value="NZ_BCNO01000001.1"/>
</dbReference>
<keyword evidence="4" id="KW-1134">Transmembrane beta strand</keyword>
<keyword evidence="11" id="KW-1185">Reference proteome</keyword>
<evidence type="ECO:0000313" key="10">
    <source>
        <dbReference type="EMBL" id="GAQ94596.1"/>
    </source>
</evidence>
<dbReference type="PANTHER" id="PTHR30026">
    <property type="entry name" value="OUTER MEMBRANE PROTEIN TOLC"/>
    <property type="match status" value="1"/>
</dbReference>
<evidence type="ECO:0000256" key="3">
    <source>
        <dbReference type="ARBA" id="ARBA00022448"/>
    </source>
</evidence>
<evidence type="ECO:0000256" key="7">
    <source>
        <dbReference type="ARBA" id="ARBA00023237"/>
    </source>
</evidence>
<dbReference type="PIRSF" id="PIRSF001892">
    <property type="entry name" value="CyaE"/>
    <property type="match status" value="1"/>
</dbReference>
<dbReference type="STRING" id="86166.TAGGR_1781"/>
<dbReference type="GO" id="GO:0009279">
    <property type="term" value="C:cell outer membrane"/>
    <property type="evidence" value="ECO:0007669"/>
    <property type="project" value="UniProtKB-SubCell"/>
</dbReference>
<comment type="similarity">
    <text evidence="2">Belongs to the outer membrane factor (OMF) (TC 1.B.17) family.</text>
</comment>
<evidence type="ECO:0000256" key="6">
    <source>
        <dbReference type="ARBA" id="ARBA00023136"/>
    </source>
</evidence>
<keyword evidence="9" id="KW-0732">Signal</keyword>
<gene>
    <name evidence="10" type="ORF">TAGGR_1781</name>
</gene>
<evidence type="ECO:0000256" key="1">
    <source>
        <dbReference type="ARBA" id="ARBA00004442"/>
    </source>
</evidence>
<evidence type="ECO:0000256" key="9">
    <source>
        <dbReference type="SAM" id="SignalP"/>
    </source>
</evidence>
<dbReference type="InterPro" id="IPR051906">
    <property type="entry name" value="TolC-like"/>
</dbReference>
<protein>
    <submittedName>
        <fullName evidence="10">Outer membrane protein TolC</fullName>
    </submittedName>
</protein>
<dbReference type="Proteomes" id="UP000054976">
    <property type="component" value="Unassembled WGS sequence"/>
</dbReference>
<keyword evidence="8" id="KW-0175">Coiled coil</keyword>
<dbReference type="GO" id="GO:0015562">
    <property type="term" value="F:efflux transmembrane transporter activity"/>
    <property type="evidence" value="ECO:0007669"/>
    <property type="project" value="InterPro"/>
</dbReference>
<name>A0A0U9HP11_9BACT</name>
<feature type="chain" id="PRO_5006865034" evidence="9">
    <location>
        <begin position="21"/>
        <end position="419"/>
    </location>
</feature>
<evidence type="ECO:0000256" key="4">
    <source>
        <dbReference type="ARBA" id="ARBA00022452"/>
    </source>
</evidence>
<comment type="caution">
    <text evidence="10">The sequence shown here is derived from an EMBL/GenBank/DDBJ whole genome shotgun (WGS) entry which is preliminary data.</text>
</comment>
<dbReference type="InterPro" id="IPR003423">
    <property type="entry name" value="OMP_efflux"/>
</dbReference>
<keyword evidence="3" id="KW-0813">Transport</keyword>
<evidence type="ECO:0000313" key="11">
    <source>
        <dbReference type="Proteomes" id="UP000054976"/>
    </source>
</evidence>
<dbReference type="EMBL" id="BCNO01000001">
    <property type="protein sequence ID" value="GAQ94596.1"/>
    <property type="molecule type" value="Genomic_DNA"/>
</dbReference>
<keyword evidence="7" id="KW-0998">Cell outer membrane</keyword>
<evidence type="ECO:0000256" key="8">
    <source>
        <dbReference type="SAM" id="Coils"/>
    </source>
</evidence>
<dbReference type="Pfam" id="PF02321">
    <property type="entry name" value="OEP"/>
    <property type="match status" value="2"/>
</dbReference>